<dbReference type="STRING" id="1174501.SAMN05216192_14616"/>
<dbReference type="Proteomes" id="UP000199050">
    <property type="component" value="Unassembled WGS sequence"/>
</dbReference>
<dbReference type="EMBL" id="FNDX01000046">
    <property type="protein sequence ID" value="SDK57765.1"/>
    <property type="molecule type" value="Genomic_DNA"/>
</dbReference>
<protein>
    <submittedName>
        <fullName evidence="1">Uncharacterized protein</fullName>
    </submittedName>
</protein>
<keyword evidence="2" id="KW-1185">Reference proteome</keyword>
<evidence type="ECO:0000313" key="2">
    <source>
        <dbReference type="Proteomes" id="UP000199050"/>
    </source>
</evidence>
<organism evidence="1 2">
    <name type="scientific">Paenibacillus typhae</name>
    <dbReference type="NCBI Taxonomy" id="1174501"/>
    <lineage>
        <taxon>Bacteria</taxon>
        <taxon>Bacillati</taxon>
        <taxon>Bacillota</taxon>
        <taxon>Bacilli</taxon>
        <taxon>Bacillales</taxon>
        <taxon>Paenibacillaceae</taxon>
        <taxon>Paenibacillus</taxon>
    </lineage>
</organism>
<proteinExistence type="predicted"/>
<evidence type="ECO:0000313" key="1">
    <source>
        <dbReference type="EMBL" id="SDK57765.1"/>
    </source>
</evidence>
<dbReference type="AlphaFoldDB" id="A0A1G9D285"/>
<gene>
    <name evidence="1" type="ORF">SAMN05216192_14616</name>
</gene>
<name>A0A1G9D285_9BACL</name>
<accession>A0A1G9D285</accession>
<reference evidence="2" key="1">
    <citation type="submission" date="2016-10" db="EMBL/GenBank/DDBJ databases">
        <authorList>
            <person name="Varghese N."/>
            <person name="Submissions S."/>
        </authorList>
    </citation>
    <scope>NUCLEOTIDE SEQUENCE [LARGE SCALE GENOMIC DNA]</scope>
    <source>
        <strain evidence="2">CGMCC 1.11012</strain>
    </source>
</reference>
<sequence length="101" mass="11370">MVKSLKAGSISCYNGEGSTEALQTGQLLQRGALLMPILIHTVYYLTHFRYRKPRKSASLIISTFSSGTLTNLIQYLNCQIVTAYTRSTFRILLIIIIIKKD</sequence>